<name>A0A9W9WVT2_9EURO</name>
<accession>A0A9W9WVT2</accession>
<evidence type="ECO:0000313" key="2">
    <source>
        <dbReference type="EMBL" id="KAJ5477445.1"/>
    </source>
</evidence>
<feature type="domain" description="SET" evidence="1">
    <location>
        <begin position="44"/>
        <end position="320"/>
    </location>
</feature>
<dbReference type="Gene3D" id="2.170.270.10">
    <property type="entry name" value="SET domain"/>
    <property type="match status" value="1"/>
</dbReference>
<reference evidence="2" key="2">
    <citation type="journal article" date="2023" name="IMA Fungus">
        <title>Comparative genomic study of the Penicillium genus elucidates a diverse pangenome and 15 lateral gene transfer events.</title>
        <authorList>
            <person name="Petersen C."/>
            <person name="Sorensen T."/>
            <person name="Nielsen M.R."/>
            <person name="Sondergaard T.E."/>
            <person name="Sorensen J.L."/>
            <person name="Fitzpatrick D.A."/>
            <person name="Frisvad J.C."/>
            <person name="Nielsen K.L."/>
        </authorList>
    </citation>
    <scope>NUCLEOTIDE SEQUENCE</scope>
    <source>
        <strain evidence="2">IBT 30728</strain>
    </source>
</reference>
<dbReference type="InterPro" id="IPR046341">
    <property type="entry name" value="SET_dom_sf"/>
</dbReference>
<dbReference type="GeneID" id="81627439"/>
<keyword evidence="3" id="KW-1185">Reference proteome</keyword>
<dbReference type="AlphaFoldDB" id="A0A9W9WVT2"/>
<dbReference type="InterPro" id="IPR050869">
    <property type="entry name" value="H3K4_H4K5_MeTrfase"/>
</dbReference>
<dbReference type="PROSITE" id="PS50280">
    <property type="entry name" value="SET"/>
    <property type="match status" value="1"/>
</dbReference>
<dbReference type="EMBL" id="JAPWDQ010000010">
    <property type="protein sequence ID" value="KAJ5477445.1"/>
    <property type="molecule type" value="Genomic_DNA"/>
</dbReference>
<dbReference type="Gene3D" id="6.10.140.2220">
    <property type="match status" value="1"/>
</dbReference>
<dbReference type="PANTHER" id="PTHR12197:SF292">
    <property type="entry name" value="SET DOMAIN-CONTAINING PROTEIN"/>
    <property type="match status" value="1"/>
</dbReference>
<dbReference type="Proteomes" id="UP001148312">
    <property type="component" value="Unassembled WGS sequence"/>
</dbReference>
<comment type="caution">
    <text evidence="2">The sequence shown here is derived from an EMBL/GenBank/DDBJ whole genome shotgun (WGS) entry which is preliminary data.</text>
</comment>
<dbReference type="PANTHER" id="PTHR12197">
    <property type="entry name" value="HISTONE-LYSINE N-METHYLTRANSFERASE SMYD"/>
    <property type="match status" value="1"/>
</dbReference>
<gene>
    <name evidence="2" type="ORF">N7539_007589</name>
</gene>
<dbReference type="Gene3D" id="1.10.220.160">
    <property type="match status" value="1"/>
</dbReference>
<reference evidence="2" key="1">
    <citation type="submission" date="2022-12" db="EMBL/GenBank/DDBJ databases">
        <authorList>
            <person name="Petersen C."/>
        </authorList>
    </citation>
    <scope>NUCLEOTIDE SEQUENCE</scope>
    <source>
        <strain evidence="2">IBT 30728</strain>
    </source>
</reference>
<dbReference type="Pfam" id="PF00856">
    <property type="entry name" value="SET"/>
    <property type="match status" value="1"/>
</dbReference>
<dbReference type="InterPro" id="IPR001214">
    <property type="entry name" value="SET_dom"/>
</dbReference>
<organism evidence="2 3">
    <name type="scientific">Penicillium diatomitis</name>
    <dbReference type="NCBI Taxonomy" id="2819901"/>
    <lineage>
        <taxon>Eukaryota</taxon>
        <taxon>Fungi</taxon>
        <taxon>Dikarya</taxon>
        <taxon>Ascomycota</taxon>
        <taxon>Pezizomycotina</taxon>
        <taxon>Eurotiomycetes</taxon>
        <taxon>Eurotiomycetidae</taxon>
        <taxon>Eurotiales</taxon>
        <taxon>Aspergillaceae</taxon>
        <taxon>Penicillium</taxon>
    </lineage>
</organism>
<evidence type="ECO:0000313" key="3">
    <source>
        <dbReference type="Proteomes" id="UP001148312"/>
    </source>
</evidence>
<sequence>MANTPSRVTTVTKVTCTPQLSLSALSTAATDKEIIGKQSRWVHPHLIESIDPIKGRQLRASQDIPAGTCILIDCPYAIIPVVDNPVTNEGLLCSNRACNRALRAPASRVVCSKSCLSDVAWCSTTCRDSNMAYHNFECNWLKRYAVPIRKKWGEYIFGMSWVIVRLLASQHVERITRLEDEEVRPMHEWKCDWRGVESLCGSVDSWSHEQVRSWTLLVKKYLQKSAVLPHDMTPDQVLHLICQEEANSFGLYPRETGIYPCPEPPIDRGEQYAAAVYPIAAMANHSCIPNMMHKPDESGRMIFTASQDILAGQECCISYFDLTEHINLTSRREHLRKSFRFTCQCHRCASEAPAQNSSDWSAMPLMEL</sequence>
<dbReference type="SUPFAM" id="SSF82199">
    <property type="entry name" value="SET domain"/>
    <property type="match status" value="1"/>
</dbReference>
<dbReference type="RefSeq" id="XP_056787989.1">
    <property type="nucleotide sequence ID" value="XM_056937190.1"/>
</dbReference>
<protein>
    <recommendedName>
        <fullName evidence="1">SET domain-containing protein</fullName>
    </recommendedName>
</protein>
<dbReference type="SMART" id="SM00317">
    <property type="entry name" value="SET"/>
    <property type="match status" value="1"/>
</dbReference>
<dbReference type="CDD" id="cd20071">
    <property type="entry name" value="SET_SMYD"/>
    <property type="match status" value="1"/>
</dbReference>
<evidence type="ECO:0000259" key="1">
    <source>
        <dbReference type="PROSITE" id="PS50280"/>
    </source>
</evidence>
<proteinExistence type="predicted"/>